<accession>E0RY64</accession>
<keyword evidence="4" id="KW-0418">Kinase</keyword>
<dbReference type="STRING" id="515622.bpr_I2286"/>
<evidence type="ECO:0000256" key="2">
    <source>
        <dbReference type="ARBA" id="ARBA00005983"/>
    </source>
</evidence>
<dbReference type="HOGENOM" id="CLU_045532_1_0_9"/>
<dbReference type="InterPro" id="IPR050187">
    <property type="entry name" value="Lipid_Phosphate_FormReg"/>
</dbReference>
<dbReference type="eggNOG" id="COG1597">
    <property type="taxonomic scope" value="Bacteria"/>
</dbReference>
<evidence type="ECO:0000313" key="4">
    <source>
        <dbReference type="EMBL" id="ADL35019.1"/>
    </source>
</evidence>
<dbReference type="GO" id="GO:0008654">
    <property type="term" value="P:phospholipid biosynthetic process"/>
    <property type="evidence" value="ECO:0007669"/>
    <property type="project" value="InterPro"/>
</dbReference>
<comment type="similarity">
    <text evidence="2">Belongs to the diacylglycerol/lipid kinase family.</text>
</comment>
<dbReference type="PANTHER" id="PTHR12358">
    <property type="entry name" value="SPHINGOSINE KINASE"/>
    <property type="match status" value="1"/>
</dbReference>
<keyword evidence="4" id="KW-0808">Transferase</keyword>
<dbReference type="Proteomes" id="UP000001299">
    <property type="component" value="Chromosome 1"/>
</dbReference>
<evidence type="ECO:0000256" key="1">
    <source>
        <dbReference type="ARBA" id="ARBA00001946"/>
    </source>
</evidence>
<dbReference type="InterPro" id="IPR017438">
    <property type="entry name" value="ATP-NAD_kinase_N"/>
</dbReference>
<evidence type="ECO:0000259" key="3">
    <source>
        <dbReference type="PROSITE" id="PS50146"/>
    </source>
</evidence>
<feature type="domain" description="DAGKc" evidence="3">
    <location>
        <begin position="4"/>
        <end position="137"/>
    </location>
</feature>
<dbReference type="PANTHER" id="PTHR12358:SF54">
    <property type="entry name" value="SPHINGOSINE KINASE RELATED PROTEIN"/>
    <property type="match status" value="1"/>
</dbReference>
<dbReference type="SMART" id="SM00046">
    <property type="entry name" value="DAGKc"/>
    <property type="match status" value="1"/>
</dbReference>
<proteinExistence type="inferred from homology"/>
<dbReference type="KEGG" id="bpb:bpr_I2286"/>
<dbReference type="InterPro" id="IPR016064">
    <property type="entry name" value="NAD/diacylglycerol_kinase_sf"/>
</dbReference>
<dbReference type="AlphaFoldDB" id="E0RY64"/>
<comment type="cofactor">
    <cofactor evidence="1">
        <name>Mg(2+)</name>
        <dbReference type="ChEBI" id="CHEBI:18420"/>
    </cofactor>
</comment>
<organism evidence="4 5">
    <name type="scientific">Butyrivibrio proteoclasticus (strain ATCC 51982 / DSM 14932 / B316)</name>
    <name type="common">Clostridium proteoclasticum</name>
    <dbReference type="NCBI Taxonomy" id="515622"/>
    <lineage>
        <taxon>Bacteria</taxon>
        <taxon>Bacillati</taxon>
        <taxon>Bacillota</taxon>
        <taxon>Clostridia</taxon>
        <taxon>Lachnospirales</taxon>
        <taxon>Lachnospiraceae</taxon>
        <taxon>Butyrivibrio</taxon>
    </lineage>
</organism>
<dbReference type="GO" id="GO:0016301">
    <property type="term" value="F:kinase activity"/>
    <property type="evidence" value="ECO:0007669"/>
    <property type="project" value="UniProtKB-KW"/>
</dbReference>
<reference evidence="4 5" key="1">
    <citation type="journal article" date="2010" name="PLoS ONE">
        <title>The glycobiome of the rumen bacterium Butyrivibrio proteoclasticus B316(T) highlights adaptation to a polysaccharide-rich environment.</title>
        <authorList>
            <person name="Kelly W.J."/>
            <person name="Leahy S.C."/>
            <person name="Altermann E."/>
            <person name="Yeoman C.J."/>
            <person name="Dunne J.C."/>
            <person name="Kong Z."/>
            <person name="Pacheco D.M."/>
            <person name="Li D."/>
            <person name="Noel S.J."/>
            <person name="Moon C.D."/>
            <person name="Cookson A.L."/>
            <person name="Attwood G.T."/>
        </authorList>
    </citation>
    <scope>NUCLEOTIDE SEQUENCE [LARGE SCALE GENOMIC DNA]</scope>
    <source>
        <strain evidence="5">ATCC 51982 / DSM 14932 / B316</strain>
    </source>
</reference>
<dbReference type="SUPFAM" id="SSF111331">
    <property type="entry name" value="NAD kinase/diacylglycerol kinase-like"/>
    <property type="match status" value="1"/>
</dbReference>
<name>E0RY64_BUTPB</name>
<keyword evidence="5" id="KW-1185">Reference proteome</keyword>
<dbReference type="Gene3D" id="2.60.200.40">
    <property type="match status" value="1"/>
</dbReference>
<dbReference type="Pfam" id="PF00781">
    <property type="entry name" value="DAGK_cat"/>
    <property type="match status" value="1"/>
</dbReference>
<dbReference type="Gene3D" id="3.40.50.10330">
    <property type="entry name" value="Probable inorganic polyphosphate/atp-NAD kinase, domain 1"/>
    <property type="match status" value="1"/>
</dbReference>
<evidence type="ECO:0000313" key="5">
    <source>
        <dbReference type="Proteomes" id="UP000001299"/>
    </source>
</evidence>
<dbReference type="InterPro" id="IPR001206">
    <property type="entry name" value="Diacylglycerol_kinase_cat_dom"/>
</dbReference>
<gene>
    <name evidence="4" type="ordered locus">bpr_I2286</name>
</gene>
<dbReference type="InterPro" id="IPR005218">
    <property type="entry name" value="Diacylglycerol/lipid_kinase"/>
</dbReference>
<sequence>MSMDKRKKALVLINKTSGMGKAGNDTIEIATKLAAKGYEPIIYPIIPGTDLTSETLVEEYGGQVDMILCSGGDGTLNHVMNSMMSLDKRPLLSFIPSGSTNDFAKGLGIPSVRSKALEVAVNGKPISYDVGRMNDRFFNYVAAFGAFSKVSYATDQDLKNVLGYAAYVISAIAELPQNIGYSCHMKIEADDISEEGDYIFGAVSNSASVAGMTLFADADIKQDDGQMELLLIRAPRNLAEFNAVIAALATREPDNPYITYKQVTYANLLADEEVEWTLDGEFGGSYRETRIEVISNAMKIMTKDSGNRD</sequence>
<dbReference type="EMBL" id="CP001810">
    <property type="protein sequence ID" value="ADL35019.1"/>
    <property type="molecule type" value="Genomic_DNA"/>
</dbReference>
<dbReference type="GO" id="GO:0005524">
    <property type="term" value="F:ATP binding"/>
    <property type="evidence" value="ECO:0007669"/>
    <property type="project" value="InterPro"/>
</dbReference>
<dbReference type="PROSITE" id="PS50146">
    <property type="entry name" value="DAGK"/>
    <property type="match status" value="1"/>
</dbReference>
<protein>
    <submittedName>
        <fullName evidence="4">Diacylglycerol kinase family protein</fullName>
    </submittedName>
</protein>
<dbReference type="NCBIfam" id="TIGR00147">
    <property type="entry name" value="YegS/Rv2252/BmrU family lipid kinase"/>
    <property type="match status" value="1"/>
</dbReference>